<feature type="region of interest" description="Disordered" evidence="1">
    <location>
        <begin position="155"/>
        <end position="226"/>
    </location>
</feature>
<organism evidence="2 3">
    <name type="scientific">Agrocybe chaxingu</name>
    <dbReference type="NCBI Taxonomy" id="84603"/>
    <lineage>
        <taxon>Eukaryota</taxon>
        <taxon>Fungi</taxon>
        <taxon>Dikarya</taxon>
        <taxon>Basidiomycota</taxon>
        <taxon>Agaricomycotina</taxon>
        <taxon>Agaricomycetes</taxon>
        <taxon>Agaricomycetidae</taxon>
        <taxon>Agaricales</taxon>
        <taxon>Agaricineae</taxon>
        <taxon>Strophariaceae</taxon>
        <taxon>Agrocybe</taxon>
    </lineage>
</organism>
<evidence type="ECO:0000256" key="1">
    <source>
        <dbReference type="SAM" id="MobiDB-lite"/>
    </source>
</evidence>
<proteinExistence type="predicted"/>
<evidence type="ECO:0000313" key="2">
    <source>
        <dbReference type="EMBL" id="KAJ3508698.1"/>
    </source>
</evidence>
<reference evidence="2" key="1">
    <citation type="submission" date="2022-07" db="EMBL/GenBank/DDBJ databases">
        <title>Genome Sequence of Agrocybe chaxingu.</title>
        <authorList>
            <person name="Buettner E."/>
        </authorList>
    </citation>
    <scope>NUCLEOTIDE SEQUENCE</scope>
    <source>
        <strain evidence="2">MP-N11</strain>
    </source>
</reference>
<gene>
    <name evidence="2" type="ORF">NLJ89_g5607</name>
</gene>
<dbReference type="OrthoDB" id="6270329at2759"/>
<accession>A0A9W8MTG3</accession>
<keyword evidence="3" id="KW-1185">Reference proteome</keyword>
<feature type="compositionally biased region" description="Basic residues" evidence="1">
    <location>
        <begin position="195"/>
        <end position="212"/>
    </location>
</feature>
<name>A0A9W8MTG3_9AGAR</name>
<protein>
    <submittedName>
        <fullName evidence="2">Uncharacterized protein</fullName>
    </submittedName>
</protein>
<dbReference type="Proteomes" id="UP001148786">
    <property type="component" value="Unassembled WGS sequence"/>
</dbReference>
<comment type="caution">
    <text evidence="2">The sequence shown here is derived from an EMBL/GenBank/DDBJ whole genome shotgun (WGS) entry which is preliminary data.</text>
</comment>
<dbReference type="EMBL" id="JANKHO010000538">
    <property type="protein sequence ID" value="KAJ3508698.1"/>
    <property type="molecule type" value="Genomic_DNA"/>
</dbReference>
<sequence>MTRLSLVVPDLNYLPEKYHPFISPAVRRVYLDTSVHTDLQKQLKHAETRLARKICSEEDLMRRCEALTAALNAHRMGEAEANERIREIEDDFYEAERGLKEQIGELTARCEELTIENAREKKLKHTKQKALEDRVAAAENQNEELKRRIKKLERERRESNQVLSSDEDSGEELPSSPLACHQIEFAPSSRLIKPLPRRRMVRERSCSPRRRPPVCQDRPKRMRLVV</sequence>
<dbReference type="AlphaFoldDB" id="A0A9W8MTG3"/>
<evidence type="ECO:0000313" key="3">
    <source>
        <dbReference type="Proteomes" id="UP001148786"/>
    </source>
</evidence>